<protein>
    <submittedName>
        <fullName evidence="3">Uncharacterized protein</fullName>
    </submittedName>
</protein>
<gene>
    <name evidence="3" type="ORF">SAMN06893097_110144</name>
</gene>
<evidence type="ECO:0000313" key="4">
    <source>
        <dbReference type="Proteomes" id="UP000219514"/>
    </source>
</evidence>
<dbReference type="AlphaFoldDB" id="A0A285EK28"/>
<evidence type="ECO:0000256" key="1">
    <source>
        <dbReference type="SAM" id="MobiDB-lite"/>
    </source>
</evidence>
<evidence type="ECO:0000256" key="2">
    <source>
        <dbReference type="SAM" id="Phobius"/>
    </source>
</evidence>
<keyword evidence="2" id="KW-0812">Transmembrane</keyword>
<feature type="region of interest" description="Disordered" evidence="1">
    <location>
        <begin position="24"/>
        <end position="58"/>
    </location>
</feature>
<dbReference type="EMBL" id="OBDO01000010">
    <property type="protein sequence ID" value="SNX98361.1"/>
    <property type="molecule type" value="Genomic_DNA"/>
</dbReference>
<sequence length="275" mass="29764">MSSRPHRCAPTPCEESAAAGFPSFDASTVQPAGARGTSRASPCCRDPRRPRRSAGGARQRLRCRLLRRAPLRRRGRSALPGRAGVHRAGRRPGLAAGVATFGEIAVPIMWDRPSWTVVLYAVLSLTLVRRIPVAVALPVAVIAVTVFLSVLAHGFSATPLAARYGRAADARSPNPAGRFPICPCVAAPPRHPARVRTEERAAEPGPRSPQPEGTATVRDGSFTGLRRSAASPRARHRHADRPQREGAHGTWPRRRPPPLRFPRRTAPRRDGRRAA</sequence>
<dbReference type="Proteomes" id="UP000219514">
    <property type="component" value="Unassembled WGS sequence"/>
</dbReference>
<keyword evidence="2" id="KW-1133">Transmembrane helix</keyword>
<keyword evidence="2" id="KW-0472">Membrane</keyword>
<proteinExistence type="predicted"/>
<keyword evidence="4" id="KW-1185">Reference proteome</keyword>
<name>A0A285EK28_9ACTN</name>
<organism evidence="3 4">
    <name type="scientific">Geodermatophilus sabuli</name>
    <dbReference type="NCBI Taxonomy" id="1564158"/>
    <lineage>
        <taxon>Bacteria</taxon>
        <taxon>Bacillati</taxon>
        <taxon>Actinomycetota</taxon>
        <taxon>Actinomycetes</taxon>
        <taxon>Geodermatophilales</taxon>
        <taxon>Geodermatophilaceae</taxon>
        <taxon>Geodermatophilus</taxon>
    </lineage>
</organism>
<reference evidence="3 4" key="1">
    <citation type="submission" date="2017-09" db="EMBL/GenBank/DDBJ databases">
        <authorList>
            <person name="Ehlers B."/>
            <person name="Leendertz F.H."/>
        </authorList>
    </citation>
    <scope>NUCLEOTIDE SEQUENCE [LARGE SCALE GENOMIC DNA]</scope>
    <source>
        <strain evidence="3 4">DSM 46844</strain>
    </source>
</reference>
<accession>A0A285EK28</accession>
<feature type="region of interest" description="Disordered" evidence="1">
    <location>
        <begin position="190"/>
        <end position="275"/>
    </location>
</feature>
<evidence type="ECO:0000313" key="3">
    <source>
        <dbReference type="EMBL" id="SNX98361.1"/>
    </source>
</evidence>
<feature type="transmembrane region" description="Helical" evidence="2">
    <location>
        <begin position="130"/>
        <end position="156"/>
    </location>
</feature>
<feature type="compositionally biased region" description="Basic residues" evidence="1">
    <location>
        <begin position="251"/>
        <end position="266"/>
    </location>
</feature>